<gene>
    <name evidence="1" type="ordered locus">VIBHAR_p08265</name>
</gene>
<dbReference type="PATRIC" id="fig|338187.36.peg.6063"/>
<sequence>MCSKLYLQRRLSNENKTFSEVELLAASNYVVVLAEPGGGKTELLGSLAQQLGTSSVTANMFVQLGARHENTPLVIDAFDELAKIDQSGIHKLLAKITIAKPSHVVISSRSSEWDISATNAVKNFLEIEPLVVRLCEFGDSEQRAIFEHHAPGEDFTRFYSEVCRFDLEALLPNPQFLKMFADAYLESERNFADKQSIFKLAVERLAREVSQTSSRTSLSLSASQKVDISSEVFVKLLLSGSEGVSVSEIEENRIYPLLTSLAGNEPSVFNILATRLFKPGDSTDHHRPVHKIVAEYCAAAHLTKRIADPADALTLHQCLPIIAPNSTVRDELRGLLGWMAALGNKAVQHAAIELDPYAVLANGDPSQLAPSSKQLLLTKLKEIEETDPYFRRSDFWRRFSVAGFFTEDIILDIKALLNSQDDGHLRNLILELLIESPIAHLLIDELRQILLDSQEDKYNRIYAIKCLLGCTTYAYESDLTKLLSEATPASLEVAAKGMELLDLNMFELAFLETYFLACANLYPSNKLRSERVIGARYFIKSIIFRLNQENVEQLLDTLTRDLTCTCGLKSYKCDCRNGISKIVGYMLDRYFDTALPPYEPLRVWGWVENLNFHRSMEPKDSRSVQVLYENSELRQGILTHVFSGLTGSDQIFETKRHKFGIQSHSGLRLFKEDYQFIVDLAFDTDNPELWVSFIVRHDRHRKPEEKGSDDLRRHMRTQALEKPMFMREWAKCNRAYSLFVKEEYKRWEARSNRMSRRYKQRQKNIHAENIQYIQENRELIESGRHWSFLVHFAQTILTEPKDIVLKFGDEEIVKNALRNCHKFIEPEVPDLSKLAELRCSSKGLYVETILFASCVEIMRKHGSLNSVKPELLLVLKTHFNVHYDAVDETEYNALKAEVDRLLFTNNESTEQFLRSYVEPQLANSQCSHPRVDMLKYDEIFTHLRAKLSIEWLERFDELGFSTLDTLFDLATQFGDRNMLNDIIRTRCSDYLSKFPEQTDDENIEQRRKFWFVRAFYFLDLEIAKPYFDWLKSDSNSLLLFEGRSGRMNRDSSSYWPNLTSTKIELILIIFFHQWPKVHLPSCWGTGSPKGETAYRFLTEIIWSIGSDTPDEAIPVLNRLIQDHTFSDIQRELKSIKAEQLRKKSLRDFEPPTPEKIVDLLDNNAVVTVEGLRQLVLQKLEDYQKDIDGGEFNAATRYYTKDDNGKVIHRNEVSCVEIIAERLNLVLSPKSIAISSEYQTKNQNRIDITAAKMIEGKRRLLVIEAKGQWHKDLYTAASAQLYQRYSIHPDAEQQGIYLVIWFGANEAIAGRKNIGITCAQDLKLSIEERLPPEIKGLIDVFVLDVSLS</sequence>
<keyword evidence="1" id="KW-0614">Plasmid</keyword>
<evidence type="ECO:0000313" key="2">
    <source>
        <dbReference type="Proteomes" id="UP000008152"/>
    </source>
</evidence>
<protein>
    <submittedName>
        <fullName evidence="1">Uncharacterized protein</fullName>
    </submittedName>
</protein>
<dbReference type="Proteomes" id="UP000008152">
    <property type="component" value="Plasmid pVIBHAR"/>
</dbReference>
<geneLocation type="plasmid" evidence="1 2">
    <name>pVIBHAR</name>
</geneLocation>
<proteinExistence type="predicted"/>
<dbReference type="EMBL" id="CP000791">
    <property type="protein sequence ID" value="ABU75112.1"/>
    <property type="molecule type" value="Genomic_DNA"/>
</dbReference>
<reference evidence="1 2" key="1">
    <citation type="submission" date="2007-08" db="EMBL/GenBank/DDBJ databases">
        <authorList>
            <consortium name="The Vibrio harveyi Genome Sequencing Project"/>
            <person name="Bassler B."/>
            <person name="Clifton S.W."/>
            <person name="Fulton L."/>
            <person name="Delehaunty K."/>
            <person name="Fronick C."/>
            <person name="Harrison M."/>
            <person name="Markivic C."/>
            <person name="Fulton R."/>
            <person name="Tin-Wollam A.-M."/>
            <person name="Shah N."/>
            <person name="Pepin K."/>
            <person name="Nash W."/>
            <person name="Thiruvilangam P."/>
            <person name="Bhonagiri V."/>
            <person name="Waters C."/>
            <person name="Tu K.C."/>
            <person name="Irgon J."/>
            <person name="Wilson R.K."/>
        </authorList>
    </citation>
    <scope>NUCLEOTIDE SEQUENCE [LARGE SCALE GENOMIC DNA]</scope>
    <source>
        <strain evidence="2">ATCC BAA-1116 / BB120</strain>
        <plasmid evidence="1 2">pVIBHAR</plasmid>
    </source>
</reference>
<name>A7N8Y4_VIBC1</name>
<accession>A7N8Y4</accession>
<evidence type="ECO:0000313" key="1">
    <source>
        <dbReference type="EMBL" id="ABU75112.1"/>
    </source>
</evidence>
<dbReference type="RefSeq" id="WP_011998880.1">
    <property type="nucleotide sequence ID" value="NC_009777.1"/>
</dbReference>
<organism evidence="1 2">
    <name type="scientific">Vibrio campbellii (strain ATCC BAA-1116)</name>
    <dbReference type="NCBI Taxonomy" id="2902295"/>
    <lineage>
        <taxon>Bacteria</taxon>
        <taxon>Pseudomonadati</taxon>
        <taxon>Pseudomonadota</taxon>
        <taxon>Gammaproteobacteria</taxon>
        <taxon>Vibrionales</taxon>
        <taxon>Vibrionaceae</taxon>
        <taxon>Vibrio</taxon>
    </lineage>
</organism>
<dbReference type="KEGG" id="vha:VIBHAR_p08265"/>